<evidence type="ECO:0000256" key="3">
    <source>
        <dbReference type="ARBA" id="ARBA00022692"/>
    </source>
</evidence>
<feature type="transmembrane region" description="Helical" evidence="6">
    <location>
        <begin position="314"/>
        <end position="337"/>
    </location>
</feature>
<keyword evidence="3 6" id="KW-0812">Transmembrane</keyword>
<evidence type="ECO:0000256" key="1">
    <source>
        <dbReference type="ARBA" id="ARBA00004651"/>
    </source>
</evidence>
<feature type="transmembrane region" description="Helical" evidence="6">
    <location>
        <begin position="260"/>
        <end position="281"/>
    </location>
</feature>
<feature type="transmembrane region" description="Helical" evidence="6">
    <location>
        <begin position="174"/>
        <end position="194"/>
    </location>
</feature>
<evidence type="ECO:0000313" key="7">
    <source>
        <dbReference type="EMBL" id="QNS02853.1"/>
    </source>
</evidence>
<dbReference type="Gene3D" id="1.20.1250.20">
    <property type="entry name" value="MFS general substrate transporter like domains"/>
    <property type="match status" value="1"/>
</dbReference>
<dbReference type="CDD" id="cd06173">
    <property type="entry name" value="MFS_MefA_like"/>
    <property type="match status" value="1"/>
</dbReference>
<protein>
    <submittedName>
        <fullName evidence="7">MFS transporter</fullName>
    </submittedName>
</protein>
<evidence type="ECO:0000256" key="2">
    <source>
        <dbReference type="ARBA" id="ARBA00022475"/>
    </source>
</evidence>
<evidence type="ECO:0000256" key="4">
    <source>
        <dbReference type="ARBA" id="ARBA00022989"/>
    </source>
</evidence>
<dbReference type="Proteomes" id="UP000516428">
    <property type="component" value="Chromosome"/>
</dbReference>
<keyword evidence="8" id="KW-1185">Reference proteome</keyword>
<evidence type="ECO:0000256" key="6">
    <source>
        <dbReference type="SAM" id="Phobius"/>
    </source>
</evidence>
<keyword evidence="4 6" id="KW-1133">Transmembrane helix</keyword>
<sequence>MTATAHGTAVHRDRDLVRWLGAYTTSVTGDVVYFTALTWAVAEAAGPARAGLVLAAGAVPRAVLMLGGGVLADRFGPRGVLIGSDLVRCLTVLAAAALTYVRGPELVPLCVLAVCFGVADALFLPAVGALPALLAGRDRLTRVQGLRSLAVRLANTVGPLGAAAALTAGGAPGAFAAVGALFAVSLVLLAALRVRGPSRPAPERTPMRAQLADGLRYLRARPALLRLVAVIGLGEMCFSGPVGTALVLLTGERGWTPGTLSLLLGAFSAAGAAVGIALSAVRAVPAPRAALAGSLLLTAVLVSSLGLTGPAPGAAVALCAALGAAGGVPMVLGHALLQQATDSAYLGRVASVTSLCTLGLSPLLFPLAGLVAEVWGAGAFLGGCGGVCLLAAGLACVK</sequence>
<feature type="transmembrane region" description="Helical" evidence="6">
    <location>
        <begin position="349"/>
        <end position="368"/>
    </location>
</feature>
<proteinExistence type="predicted"/>
<organism evidence="7 8">
    <name type="scientific">Streptomyces xanthii</name>
    <dbReference type="NCBI Taxonomy" id="2768069"/>
    <lineage>
        <taxon>Bacteria</taxon>
        <taxon>Bacillati</taxon>
        <taxon>Actinomycetota</taxon>
        <taxon>Actinomycetes</taxon>
        <taxon>Kitasatosporales</taxon>
        <taxon>Streptomycetaceae</taxon>
        <taxon>Streptomyces</taxon>
    </lineage>
</organism>
<evidence type="ECO:0000313" key="8">
    <source>
        <dbReference type="Proteomes" id="UP000516428"/>
    </source>
</evidence>
<comment type="subcellular location">
    <subcellularLocation>
        <location evidence="1">Cell membrane</location>
        <topology evidence="1">Multi-pass membrane protein</topology>
    </subcellularLocation>
</comment>
<evidence type="ECO:0000256" key="5">
    <source>
        <dbReference type="ARBA" id="ARBA00023136"/>
    </source>
</evidence>
<feature type="transmembrane region" description="Helical" evidence="6">
    <location>
        <begin position="79"/>
        <end position="100"/>
    </location>
</feature>
<dbReference type="RefSeq" id="WP_188335608.1">
    <property type="nucleotide sequence ID" value="NZ_CP061281.1"/>
</dbReference>
<dbReference type="Pfam" id="PF07690">
    <property type="entry name" value="MFS_1"/>
    <property type="match status" value="1"/>
</dbReference>
<reference evidence="7 8" key="1">
    <citation type="submission" date="2020-09" db="EMBL/GenBank/DDBJ databases">
        <title>A novel species.</title>
        <authorList>
            <person name="Gao J."/>
        </authorList>
    </citation>
    <scope>NUCLEOTIDE SEQUENCE [LARGE SCALE GENOMIC DNA]</scope>
    <source>
        <strain evidence="7 8">CRXT-Y-14</strain>
    </source>
</reference>
<dbReference type="GO" id="GO:0005886">
    <property type="term" value="C:plasma membrane"/>
    <property type="evidence" value="ECO:0007669"/>
    <property type="project" value="UniProtKB-SubCell"/>
</dbReference>
<feature type="transmembrane region" description="Helical" evidence="6">
    <location>
        <begin position="48"/>
        <end position="72"/>
    </location>
</feature>
<gene>
    <name evidence="7" type="ORF">IAG42_03920</name>
</gene>
<dbReference type="PANTHER" id="PTHR23513:SF17">
    <property type="entry name" value="MEMBRANE PROTEIN"/>
    <property type="match status" value="1"/>
</dbReference>
<dbReference type="SUPFAM" id="SSF103473">
    <property type="entry name" value="MFS general substrate transporter"/>
    <property type="match status" value="1"/>
</dbReference>
<name>A0A7H1B298_9ACTN</name>
<dbReference type="AlphaFoldDB" id="A0A7H1B298"/>
<feature type="transmembrane region" description="Helical" evidence="6">
    <location>
        <begin position="374"/>
        <end position="397"/>
    </location>
</feature>
<feature type="transmembrane region" description="Helical" evidence="6">
    <location>
        <begin position="288"/>
        <end position="308"/>
    </location>
</feature>
<feature type="transmembrane region" description="Helical" evidence="6">
    <location>
        <begin position="224"/>
        <end position="248"/>
    </location>
</feature>
<feature type="transmembrane region" description="Helical" evidence="6">
    <location>
        <begin position="106"/>
        <end position="128"/>
    </location>
</feature>
<feature type="transmembrane region" description="Helical" evidence="6">
    <location>
        <begin position="20"/>
        <end position="42"/>
    </location>
</feature>
<dbReference type="EMBL" id="CP061281">
    <property type="protein sequence ID" value="QNS02853.1"/>
    <property type="molecule type" value="Genomic_DNA"/>
</dbReference>
<dbReference type="KEGG" id="sxn:IAG42_03920"/>
<feature type="transmembrane region" description="Helical" evidence="6">
    <location>
        <begin position="149"/>
        <end position="168"/>
    </location>
</feature>
<dbReference type="InterPro" id="IPR011701">
    <property type="entry name" value="MFS"/>
</dbReference>
<dbReference type="GO" id="GO:0022857">
    <property type="term" value="F:transmembrane transporter activity"/>
    <property type="evidence" value="ECO:0007669"/>
    <property type="project" value="InterPro"/>
</dbReference>
<accession>A0A7H1B298</accession>
<keyword evidence="2" id="KW-1003">Cell membrane</keyword>
<keyword evidence="5 6" id="KW-0472">Membrane</keyword>
<dbReference type="InterPro" id="IPR036259">
    <property type="entry name" value="MFS_trans_sf"/>
</dbReference>
<dbReference type="PANTHER" id="PTHR23513">
    <property type="entry name" value="INTEGRAL MEMBRANE EFFLUX PROTEIN-RELATED"/>
    <property type="match status" value="1"/>
</dbReference>